<dbReference type="PROSITE" id="PS51746">
    <property type="entry name" value="PPM_2"/>
    <property type="match status" value="1"/>
</dbReference>
<evidence type="ECO:0000256" key="3">
    <source>
        <dbReference type="ARBA" id="ARBA00006702"/>
    </source>
</evidence>
<evidence type="ECO:0000256" key="6">
    <source>
        <dbReference type="ARBA" id="ARBA00022801"/>
    </source>
</evidence>
<dbReference type="OMA" id="IGHHING"/>
<evidence type="ECO:0000256" key="8">
    <source>
        <dbReference type="ARBA" id="ARBA00022912"/>
    </source>
</evidence>
<comment type="caution">
    <text evidence="12">The sequence shown here is derived from an EMBL/GenBank/DDBJ whole genome shotgun (WGS) entry which is preliminary data.</text>
</comment>
<comment type="cofactor">
    <cofactor evidence="2">
        <name>Mg(2+)</name>
        <dbReference type="ChEBI" id="CHEBI:18420"/>
    </cofactor>
</comment>
<dbReference type="InterPro" id="IPR015655">
    <property type="entry name" value="PP2C"/>
</dbReference>
<comment type="cofactor">
    <cofactor evidence="1">
        <name>Mn(2+)</name>
        <dbReference type="ChEBI" id="CHEBI:29035"/>
    </cofactor>
</comment>
<evidence type="ECO:0000259" key="11">
    <source>
        <dbReference type="PROSITE" id="PS51746"/>
    </source>
</evidence>
<keyword evidence="13" id="KW-1185">Reference proteome</keyword>
<dbReference type="OrthoDB" id="420076at2759"/>
<evidence type="ECO:0000256" key="7">
    <source>
        <dbReference type="ARBA" id="ARBA00022842"/>
    </source>
</evidence>
<sequence length="389" mass="43781">MVTETYAFTACLRPIGRHGGRLLEGHEDALLWYKDRMQHTSGDLSIAVVQANLLLEDQTQVKVSPYGTLIGIYDGHGGPEASRFIVNHLFPKIEGFAEEVGGMSSNVLKRAFSQTEEEFLRLVDKSWQCKPQIASTGSCCLVGVVNENTLYIANLGDSRVVLGTVRKDRVEPVRLSKDHNACNIEVREELKSQHPEDSQIVIFKQGVWRVKGIIQVSRSIGDVYLKKPEFSKEPCIALGKLPLSFKKPILSAEPSLQERTLYPEDQFLIFASDGLWELLSDQEAVDIVQRYPRAGIAKRLVRSALQQAAQKREMCYSDLKKIQPGVRRHFHDDISVVVVYLDYNLMNNAGASPKRRFRNLSMNSVNVPLNIFSSKSMRNMALFNRAGMV</sequence>
<dbReference type="SMART" id="SM00332">
    <property type="entry name" value="PP2Cc"/>
    <property type="match status" value="1"/>
</dbReference>
<evidence type="ECO:0000256" key="10">
    <source>
        <dbReference type="RuleBase" id="RU003465"/>
    </source>
</evidence>
<proteinExistence type="inferred from homology"/>
<dbReference type="InterPro" id="IPR000222">
    <property type="entry name" value="PP2C_BS"/>
</dbReference>
<reference evidence="12" key="1">
    <citation type="submission" date="2021-08" db="EMBL/GenBank/DDBJ databases">
        <title>WGS assembly of Ceratopteris richardii.</title>
        <authorList>
            <person name="Marchant D.B."/>
            <person name="Chen G."/>
            <person name="Jenkins J."/>
            <person name="Shu S."/>
            <person name="Leebens-Mack J."/>
            <person name="Grimwood J."/>
            <person name="Schmutz J."/>
            <person name="Soltis P."/>
            <person name="Soltis D."/>
            <person name="Chen Z.-H."/>
        </authorList>
    </citation>
    <scope>NUCLEOTIDE SEQUENCE</scope>
    <source>
        <strain evidence="12">Whitten #5841</strain>
        <tissue evidence="12">Leaf</tissue>
    </source>
</reference>
<accession>A0A8T2QJ69</accession>
<dbReference type="InterPro" id="IPR036457">
    <property type="entry name" value="PPM-type-like_dom_sf"/>
</dbReference>
<dbReference type="EMBL" id="CM035439">
    <property type="protein sequence ID" value="KAH7283666.1"/>
    <property type="molecule type" value="Genomic_DNA"/>
</dbReference>
<keyword evidence="7" id="KW-0460">Magnesium</keyword>
<evidence type="ECO:0000256" key="4">
    <source>
        <dbReference type="ARBA" id="ARBA00013081"/>
    </source>
</evidence>
<comment type="similarity">
    <text evidence="3 10">Belongs to the PP2C family.</text>
</comment>
<keyword evidence="6 10" id="KW-0378">Hydrolase</keyword>
<protein>
    <recommendedName>
        <fullName evidence="4">protein-serine/threonine phosphatase</fullName>
        <ecNumber evidence="4">3.1.3.16</ecNumber>
    </recommendedName>
</protein>
<dbReference type="AlphaFoldDB" id="A0A8T2QJ69"/>
<dbReference type="Gene3D" id="3.60.40.10">
    <property type="entry name" value="PPM-type phosphatase domain"/>
    <property type="match status" value="1"/>
</dbReference>
<evidence type="ECO:0000313" key="12">
    <source>
        <dbReference type="EMBL" id="KAH7283664.1"/>
    </source>
</evidence>
<evidence type="ECO:0000256" key="1">
    <source>
        <dbReference type="ARBA" id="ARBA00001936"/>
    </source>
</evidence>
<dbReference type="InterPro" id="IPR001932">
    <property type="entry name" value="PPM-type_phosphatase-like_dom"/>
</dbReference>
<dbReference type="GO" id="GO:0046872">
    <property type="term" value="F:metal ion binding"/>
    <property type="evidence" value="ECO:0007669"/>
    <property type="project" value="UniProtKB-KW"/>
</dbReference>
<dbReference type="GO" id="GO:0004722">
    <property type="term" value="F:protein serine/threonine phosphatase activity"/>
    <property type="evidence" value="ECO:0007669"/>
    <property type="project" value="UniProtKB-EC"/>
</dbReference>
<gene>
    <name evidence="12" type="ORF">KP509_34G018500</name>
</gene>
<keyword evidence="5" id="KW-0479">Metal-binding</keyword>
<name>A0A8T2QJ69_CERRI</name>
<dbReference type="EC" id="3.1.3.16" evidence="4"/>
<evidence type="ECO:0000256" key="2">
    <source>
        <dbReference type="ARBA" id="ARBA00001946"/>
    </source>
</evidence>
<dbReference type="SUPFAM" id="SSF81606">
    <property type="entry name" value="PP2C-like"/>
    <property type="match status" value="1"/>
</dbReference>
<dbReference type="PROSITE" id="PS01032">
    <property type="entry name" value="PPM_1"/>
    <property type="match status" value="1"/>
</dbReference>
<dbReference type="FunFam" id="3.60.40.10:FF:000020">
    <property type="entry name" value="Probable protein phosphatase 2C 42"/>
    <property type="match status" value="1"/>
</dbReference>
<dbReference type="CDD" id="cd00143">
    <property type="entry name" value="PP2Cc"/>
    <property type="match status" value="1"/>
</dbReference>
<evidence type="ECO:0000313" key="13">
    <source>
        <dbReference type="Proteomes" id="UP000825935"/>
    </source>
</evidence>
<dbReference type="Proteomes" id="UP000825935">
    <property type="component" value="Chromosome 34"/>
</dbReference>
<dbReference type="PANTHER" id="PTHR47992">
    <property type="entry name" value="PROTEIN PHOSPHATASE"/>
    <property type="match status" value="1"/>
</dbReference>
<keyword evidence="8 10" id="KW-0904">Protein phosphatase</keyword>
<evidence type="ECO:0000256" key="5">
    <source>
        <dbReference type="ARBA" id="ARBA00022723"/>
    </source>
</evidence>
<dbReference type="EMBL" id="CM035439">
    <property type="protein sequence ID" value="KAH7283664.1"/>
    <property type="molecule type" value="Genomic_DNA"/>
</dbReference>
<organism evidence="12 13">
    <name type="scientific">Ceratopteris richardii</name>
    <name type="common">Triangle waterfern</name>
    <dbReference type="NCBI Taxonomy" id="49495"/>
    <lineage>
        <taxon>Eukaryota</taxon>
        <taxon>Viridiplantae</taxon>
        <taxon>Streptophyta</taxon>
        <taxon>Embryophyta</taxon>
        <taxon>Tracheophyta</taxon>
        <taxon>Polypodiopsida</taxon>
        <taxon>Polypodiidae</taxon>
        <taxon>Polypodiales</taxon>
        <taxon>Pteridineae</taxon>
        <taxon>Pteridaceae</taxon>
        <taxon>Parkerioideae</taxon>
        <taxon>Ceratopteris</taxon>
    </lineage>
</organism>
<evidence type="ECO:0000256" key="9">
    <source>
        <dbReference type="ARBA" id="ARBA00023211"/>
    </source>
</evidence>
<keyword evidence="9" id="KW-0464">Manganese</keyword>
<feature type="domain" description="PPM-type phosphatase" evidence="11">
    <location>
        <begin position="43"/>
        <end position="341"/>
    </location>
</feature>
<dbReference type="Pfam" id="PF00481">
    <property type="entry name" value="PP2C"/>
    <property type="match status" value="1"/>
</dbReference>